<dbReference type="InterPro" id="IPR003789">
    <property type="entry name" value="Asn/Gln_tRNA_amidoTrase-B-like"/>
</dbReference>
<sequence>MDLFEQVNNDIKAAMLAHESVRLAALRGIKKEFLEAKTAKNSNGELSEETAIKILQKMVKQRKESAEIFQSQNRADLAENELAEAGFIEAYLPKQLSAEEIEAEVKKIIEQTGAQGMKDMGKVMGAASKALAGKADGKAISEVVKRLLA</sequence>
<dbReference type="AlphaFoldDB" id="A0A9D9DYC5"/>
<protein>
    <submittedName>
        <fullName evidence="1">GatB/YqeY domain-containing protein</fullName>
    </submittedName>
</protein>
<gene>
    <name evidence="1" type="ORF">IAB08_10225</name>
</gene>
<dbReference type="Gene3D" id="1.10.1510.10">
    <property type="entry name" value="Uncharacterised protein YqeY/AIM41 PF09424, N-terminal domain"/>
    <property type="match status" value="1"/>
</dbReference>
<dbReference type="InterPro" id="IPR042184">
    <property type="entry name" value="YqeY/Aim41_N"/>
</dbReference>
<comment type="caution">
    <text evidence="1">The sequence shown here is derived from an EMBL/GenBank/DDBJ whole genome shotgun (WGS) entry which is preliminary data.</text>
</comment>
<dbReference type="InterPro" id="IPR023168">
    <property type="entry name" value="GatB_Yqey_C_2"/>
</dbReference>
<dbReference type="Gene3D" id="1.10.10.410">
    <property type="match status" value="1"/>
</dbReference>
<dbReference type="PANTHER" id="PTHR28055:SF1">
    <property type="entry name" value="ALTERED INHERITANCE OF MITOCHONDRIA PROTEIN 41, MITOCHONDRIAL"/>
    <property type="match status" value="1"/>
</dbReference>
<evidence type="ECO:0000313" key="1">
    <source>
        <dbReference type="EMBL" id="MBO8433649.1"/>
    </source>
</evidence>
<proteinExistence type="predicted"/>
<dbReference type="EMBL" id="JADIMZ010000161">
    <property type="protein sequence ID" value="MBO8433649.1"/>
    <property type="molecule type" value="Genomic_DNA"/>
</dbReference>
<name>A0A9D9DYC5_9BACT</name>
<reference evidence="1" key="1">
    <citation type="submission" date="2020-10" db="EMBL/GenBank/DDBJ databases">
        <authorList>
            <person name="Gilroy R."/>
        </authorList>
    </citation>
    <scope>NUCLEOTIDE SEQUENCE</scope>
    <source>
        <strain evidence="1">2889</strain>
    </source>
</reference>
<dbReference type="PANTHER" id="PTHR28055">
    <property type="entry name" value="ALTERED INHERITANCE OF MITOCHONDRIA PROTEIN 41, MITOCHONDRIAL"/>
    <property type="match status" value="1"/>
</dbReference>
<dbReference type="Proteomes" id="UP000823612">
    <property type="component" value="Unassembled WGS sequence"/>
</dbReference>
<accession>A0A9D9DYC5</accession>
<evidence type="ECO:0000313" key="2">
    <source>
        <dbReference type="Proteomes" id="UP000823612"/>
    </source>
</evidence>
<organism evidence="1 2">
    <name type="scientific">Candidatus Pullibacteroides excrementavium</name>
    <dbReference type="NCBI Taxonomy" id="2840905"/>
    <lineage>
        <taxon>Bacteria</taxon>
        <taxon>Pseudomonadati</taxon>
        <taxon>Bacteroidota</taxon>
        <taxon>Bacteroidia</taxon>
        <taxon>Bacteroidales</taxon>
        <taxon>Candidatus Pullibacteroides</taxon>
    </lineage>
</organism>
<dbReference type="Pfam" id="PF09424">
    <property type="entry name" value="YqeY"/>
    <property type="match status" value="1"/>
</dbReference>
<dbReference type="SUPFAM" id="SSF89095">
    <property type="entry name" value="GatB/YqeY motif"/>
    <property type="match status" value="1"/>
</dbReference>
<dbReference type="InterPro" id="IPR019004">
    <property type="entry name" value="YqeY/Aim41"/>
</dbReference>
<dbReference type="GO" id="GO:0016884">
    <property type="term" value="F:carbon-nitrogen ligase activity, with glutamine as amido-N-donor"/>
    <property type="evidence" value="ECO:0007669"/>
    <property type="project" value="InterPro"/>
</dbReference>
<reference evidence="1" key="2">
    <citation type="journal article" date="2021" name="PeerJ">
        <title>Extensive microbial diversity within the chicken gut microbiome revealed by metagenomics and culture.</title>
        <authorList>
            <person name="Gilroy R."/>
            <person name="Ravi A."/>
            <person name="Getino M."/>
            <person name="Pursley I."/>
            <person name="Horton D.L."/>
            <person name="Alikhan N.F."/>
            <person name="Baker D."/>
            <person name="Gharbi K."/>
            <person name="Hall N."/>
            <person name="Watson M."/>
            <person name="Adriaenssens E.M."/>
            <person name="Foster-Nyarko E."/>
            <person name="Jarju S."/>
            <person name="Secka A."/>
            <person name="Antonio M."/>
            <person name="Oren A."/>
            <person name="Chaudhuri R.R."/>
            <person name="La Ragione R."/>
            <person name="Hildebrand F."/>
            <person name="Pallen M.J."/>
        </authorList>
    </citation>
    <scope>NUCLEOTIDE SEQUENCE</scope>
    <source>
        <strain evidence="1">2889</strain>
    </source>
</reference>